<dbReference type="Proteomes" id="UP000034539">
    <property type="component" value="Unassembled WGS sequence"/>
</dbReference>
<protein>
    <submittedName>
        <fullName evidence="1">Uncharacterized protein</fullName>
    </submittedName>
</protein>
<comment type="caution">
    <text evidence="1">The sequence shown here is derived from an EMBL/GenBank/DDBJ whole genome shotgun (WGS) entry which is preliminary data.</text>
</comment>
<evidence type="ECO:0000313" key="1">
    <source>
        <dbReference type="EMBL" id="KKR34369.1"/>
    </source>
</evidence>
<gene>
    <name evidence="1" type="ORF">UT63_C0002G0014</name>
</gene>
<dbReference type="EMBL" id="LBXN01000002">
    <property type="protein sequence ID" value="KKR34369.1"/>
    <property type="molecule type" value="Genomic_DNA"/>
</dbReference>
<name>A0A0G0Q1W0_9BACT</name>
<reference evidence="1 2" key="1">
    <citation type="journal article" date="2015" name="Nature">
        <title>rRNA introns, odd ribosomes, and small enigmatic genomes across a large radiation of phyla.</title>
        <authorList>
            <person name="Brown C.T."/>
            <person name="Hug L.A."/>
            <person name="Thomas B.C."/>
            <person name="Sharon I."/>
            <person name="Castelle C.J."/>
            <person name="Singh A."/>
            <person name="Wilkins M.J."/>
            <person name="Williams K.H."/>
            <person name="Banfield J.F."/>
        </authorList>
    </citation>
    <scope>NUCLEOTIDE SEQUENCE [LARGE SCALE GENOMIC DNA]</scope>
</reference>
<dbReference type="AlphaFoldDB" id="A0A0G0Q1W0"/>
<proteinExistence type="predicted"/>
<evidence type="ECO:0000313" key="2">
    <source>
        <dbReference type="Proteomes" id="UP000034539"/>
    </source>
</evidence>
<organism evidence="1 2">
    <name type="scientific">Candidatus Gottesmanbacteria bacterium GW2011_GWC2_39_8</name>
    <dbReference type="NCBI Taxonomy" id="1618450"/>
    <lineage>
        <taxon>Bacteria</taxon>
        <taxon>Candidatus Gottesmaniibacteriota</taxon>
    </lineage>
</organism>
<accession>A0A0G0Q1W0</accession>
<sequence length="126" mass="14275">MSPKFQTNAKERIVDPIAIGFKEVKLPLRVLMTEDEKKDFYIADSLNTVGAVVNICLAERPGYRKRRSHATDILQRLGMKQAEAKGLVAAITRGSQREVVFQVRPLPKRKIISQIKVRGVGFRNTR</sequence>